<dbReference type="EMBL" id="AZQQ01000103">
    <property type="protein sequence ID" value="KDD65956.1"/>
    <property type="molecule type" value="Genomic_DNA"/>
</dbReference>
<feature type="region of interest" description="Disordered" evidence="1">
    <location>
        <begin position="49"/>
        <end position="74"/>
    </location>
</feature>
<feature type="chain" id="PRO_5001576170" description="Secreted protein" evidence="2">
    <location>
        <begin position="25"/>
        <end position="74"/>
    </location>
</feature>
<dbReference type="AlphaFoldDB" id="A0A059KVB5"/>
<evidence type="ECO:0000256" key="2">
    <source>
        <dbReference type="SAM" id="SignalP"/>
    </source>
</evidence>
<keyword evidence="2" id="KW-0732">Signal</keyword>
<feature type="signal peptide" evidence="2">
    <location>
        <begin position="1"/>
        <end position="24"/>
    </location>
</feature>
<evidence type="ECO:0000313" key="3">
    <source>
        <dbReference type="EMBL" id="KDD65956.1"/>
    </source>
</evidence>
<evidence type="ECO:0000256" key="1">
    <source>
        <dbReference type="SAM" id="MobiDB-lite"/>
    </source>
</evidence>
<accession>A0A059KVB5</accession>
<protein>
    <recommendedName>
        <fullName evidence="5">Secreted protein</fullName>
    </recommendedName>
</protein>
<sequence length="74" mass="7888">MSNTMGIASAFVLSSLFLSPFANAEESQSFVAHNSARAAAFEQYQSEMTAKAQEAAQTPQASSTQAQPRVEKDS</sequence>
<organism evidence="3 4">
    <name type="scientific">Pseudomonas mandelii PD30</name>
    <dbReference type="NCBI Taxonomy" id="1419583"/>
    <lineage>
        <taxon>Bacteria</taxon>
        <taxon>Pseudomonadati</taxon>
        <taxon>Pseudomonadota</taxon>
        <taxon>Gammaproteobacteria</taxon>
        <taxon>Pseudomonadales</taxon>
        <taxon>Pseudomonadaceae</taxon>
        <taxon>Pseudomonas</taxon>
    </lineage>
</organism>
<gene>
    <name evidence="3" type="ORF">V466_27190</name>
</gene>
<proteinExistence type="predicted"/>
<feature type="compositionally biased region" description="Low complexity" evidence="1">
    <location>
        <begin position="52"/>
        <end position="68"/>
    </location>
</feature>
<dbReference type="eggNOG" id="ENOG5031EGI">
    <property type="taxonomic scope" value="Bacteria"/>
</dbReference>
<evidence type="ECO:0008006" key="5">
    <source>
        <dbReference type="Google" id="ProtNLM"/>
    </source>
</evidence>
<dbReference type="Proteomes" id="UP000026739">
    <property type="component" value="Unassembled WGS sequence"/>
</dbReference>
<dbReference type="RefSeq" id="WP_033061346.1">
    <property type="nucleotide sequence ID" value="NZ_AZQQ01000103.1"/>
</dbReference>
<evidence type="ECO:0000313" key="4">
    <source>
        <dbReference type="Proteomes" id="UP000026739"/>
    </source>
</evidence>
<reference evidence="3 4" key="1">
    <citation type="submission" date="2013-12" db="EMBL/GenBank/DDBJ databases">
        <authorList>
            <person name="Formusa P.A."/>
            <person name="Habash M."/>
            <person name="Lee H."/>
            <person name="Trevors J.T."/>
        </authorList>
    </citation>
    <scope>NUCLEOTIDE SEQUENCE [LARGE SCALE GENOMIC DNA]</scope>
    <source>
        <strain evidence="3 4">PD30</strain>
    </source>
</reference>
<name>A0A059KVB5_9PSED</name>
<comment type="caution">
    <text evidence="3">The sequence shown here is derived from an EMBL/GenBank/DDBJ whole genome shotgun (WGS) entry which is preliminary data.</text>
</comment>